<evidence type="ECO:0000256" key="8">
    <source>
        <dbReference type="ARBA" id="ARBA00023303"/>
    </source>
</evidence>
<dbReference type="GO" id="GO:0016020">
    <property type="term" value="C:membrane"/>
    <property type="evidence" value="ECO:0007669"/>
    <property type="project" value="UniProtKB-SubCell"/>
</dbReference>
<evidence type="ECO:0000256" key="5">
    <source>
        <dbReference type="ARBA" id="ARBA00022989"/>
    </source>
</evidence>
<comment type="subcellular location">
    <subcellularLocation>
        <location evidence="1">Membrane</location>
        <topology evidence="1">Multi-pass membrane protein</topology>
    </subcellularLocation>
</comment>
<keyword evidence="8" id="KW-0407">Ion channel</keyword>
<evidence type="ECO:0000256" key="3">
    <source>
        <dbReference type="ARBA" id="ARBA00022448"/>
    </source>
</evidence>
<comment type="similarity">
    <text evidence="2">Belongs to the aromatic acid exporter (TC 2.A.85) family.</text>
</comment>
<dbReference type="EMBL" id="GHES01048143">
    <property type="protein sequence ID" value="MPA78702.1"/>
    <property type="molecule type" value="Transcribed_RNA"/>
</dbReference>
<evidence type="ECO:0000256" key="1">
    <source>
        <dbReference type="ARBA" id="ARBA00004141"/>
    </source>
</evidence>
<evidence type="ECO:0000256" key="2">
    <source>
        <dbReference type="ARBA" id="ARBA00007079"/>
    </source>
</evidence>
<name>A0A5B7CBU0_DAVIN</name>
<evidence type="ECO:0000256" key="7">
    <source>
        <dbReference type="ARBA" id="ARBA00023136"/>
    </source>
</evidence>
<evidence type="ECO:0000256" key="6">
    <source>
        <dbReference type="ARBA" id="ARBA00023065"/>
    </source>
</evidence>
<reference evidence="10" key="1">
    <citation type="submission" date="2019-08" db="EMBL/GenBank/DDBJ databases">
        <title>Reference gene set and small RNA set construction with multiple tissues from Davidia involucrata Baill.</title>
        <authorList>
            <person name="Yang H."/>
            <person name="Zhou C."/>
            <person name="Li G."/>
            <person name="Wang J."/>
            <person name="Gao P."/>
            <person name="Wang M."/>
            <person name="Wang R."/>
            <person name="Zhao Y."/>
        </authorList>
    </citation>
    <scope>NUCLEOTIDE SEQUENCE</scope>
    <source>
        <tissue evidence="10">Mixed with DoveR01_LX</tissue>
    </source>
</reference>
<keyword evidence="5 9" id="KW-1133">Transmembrane helix</keyword>
<dbReference type="AlphaFoldDB" id="A0A5B7CBU0"/>
<gene>
    <name evidence="10" type="ORF">Din_048143</name>
</gene>
<dbReference type="PANTHER" id="PTHR31086">
    <property type="entry name" value="ALUMINUM-ACTIVATED MALATE TRANSPORTER 10"/>
    <property type="match status" value="1"/>
</dbReference>
<feature type="transmembrane region" description="Helical" evidence="9">
    <location>
        <begin position="29"/>
        <end position="51"/>
    </location>
</feature>
<keyword evidence="6" id="KW-0406">Ion transport</keyword>
<evidence type="ECO:0000256" key="9">
    <source>
        <dbReference type="SAM" id="Phobius"/>
    </source>
</evidence>
<proteinExistence type="inferred from homology"/>
<dbReference type="GO" id="GO:0034220">
    <property type="term" value="P:monoatomic ion transmembrane transport"/>
    <property type="evidence" value="ECO:0007669"/>
    <property type="project" value="UniProtKB-KW"/>
</dbReference>
<evidence type="ECO:0000256" key="4">
    <source>
        <dbReference type="ARBA" id="ARBA00022692"/>
    </source>
</evidence>
<dbReference type="Pfam" id="PF11744">
    <property type="entry name" value="ALMT"/>
    <property type="match status" value="1"/>
</dbReference>
<keyword evidence="4 9" id="KW-0812">Transmembrane</keyword>
<dbReference type="InterPro" id="IPR020966">
    <property type="entry name" value="ALMT"/>
</dbReference>
<organism evidence="10">
    <name type="scientific">Davidia involucrata</name>
    <name type="common">Dove tree</name>
    <dbReference type="NCBI Taxonomy" id="16924"/>
    <lineage>
        <taxon>Eukaryota</taxon>
        <taxon>Viridiplantae</taxon>
        <taxon>Streptophyta</taxon>
        <taxon>Embryophyta</taxon>
        <taxon>Tracheophyta</taxon>
        <taxon>Spermatophyta</taxon>
        <taxon>Magnoliopsida</taxon>
        <taxon>eudicotyledons</taxon>
        <taxon>Gunneridae</taxon>
        <taxon>Pentapetalae</taxon>
        <taxon>asterids</taxon>
        <taxon>Cornales</taxon>
        <taxon>Nyssaceae</taxon>
        <taxon>Davidia</taxon>
    </lineage>
</organism>
<accession>A0A5B7CBU0</accession>
<dbReference type="GO" id="GO:0015743">
    <property type="term" value="P:malate transport"/>
    <property type="evidence" value="ECO:0007669"/>
    <property type="project" value="InterPro"/>
</dbReference>
<keyword evidence="7 9" id="KW-0472">Membrane</keyword>
<sequence length="170" mass="19402">MTLKFRTFNLVVVSGLRADKVMILARERLSTIGMGFSVCIFTSLFIFPMWASDELHYSLASKFENLACVTNVGCLEEYFRIVEEKENQPRANFSSCKSVLHSKSNEESLCHHLSMFDHICHGGQDSISAIGHESVKNCNNAIYSLVEKSYTRPRFYVVGYAEYLIKVHRD</sequence>
<protein>
    <submittedName>
        <fullName evidence="10">Putative aluminum-activated malate transporter</fullName>
    </submittedName>
</protein>
<evidence type="ECO:0000313" key="10">
    <source>
        <dbReference type="EMBL" id="MPA78702.1"/>
    </source>
</evidence>
<keyword evidence="3" id="KW-0813">Transport</keyword>